<dbReference type="AlphaFoldDB" id="A0A2W5K7L9"/>
<proteinExistence type="predicted"/>
<comment type="caution">
    <text evidence="1">The sequence shown here is derived from an EMBL/GenBank/DDBJ whole genome shotgun (WGS) entry which is preliminary data.</text>
</comment>
<sequence length="129" mass="14191">MLAFATATAAEDGARDYPSNYDIRFEVAGDRQDVRGTAVLTATRPHALASSEWTAVLRLAPIDCDTYRLELEAVRGRTEDRQQDLRQRLVVAGVGRYGAPLTLTVERAGLAVDGAFAVRRPDRPESECR</sequence>
<dbReference type="Proteomes" id="UP000249046">
    <property type="component" value="Unassembled WGS sequence"/>
</dbReference>
<dbReference type="EMBL" id="QFPO01000011">
    <property type="protein sequence ID" value="PZQ12871.1"/>
    <property type="molecule type" value="Genomic_DNA"/>
</dbReference>
<evidence type="ECO:0000313" key="2">
    <source>
        <dbReference type="Proteomes" id="UP000249046"/>
    </source>
</evidence>
<evidence type="ECO:0000313" key="1">
    <source>
        <dbReference type="EMBL" id="PZQ12871.1"/>
    </source>
</evidence>
<reference evidence="1 2" key="1">
    <citation type="submission" date="2017-08" db="EMBL/GenBank/DDBJ databases">
        <title>Infants hospitalized years apart are colonized by the same room-sourced microbial strains.</title>
        <authorList>
            <person name="Brooks B."/>
            <person name="Olm M.R."/>
            <person name="Firek B.A."/>
            <person name="Baker R."/>
            <person name="Thomas B.C."/>
            <person name="Morowitz M.J."/>
            <person name="Banfield J.F."/>
        </authorList>
    </citation>
    <scope>NUCLEOTIDE SEQUENCE [LARGE SCALE GENOMIC DNA]</scope>
    <source>
        <strain evidence="1">S2_005_003_R2_42</strain>
    </source>
</reference>
<organism evidence="1 2">
    <name type="scientific">Rhodanobacter denitrificans</name>
    <dbReference type="NCBI Taxonomy" id="666685"/>
    <lineage>
        <taxon>Bacteria</taxon>
        <taxon>Pseudomonadati</taxon>
        <taxon>Pseudomonadota</taxon>
        <taxon>Gammaproteobacteria</taxon>
        <taxon>Lysobacterales</taxon>
        <taxon>Rhodanobacteraceae</taxon>
        <taxon>Rhodanobacter</taxon>
    </lineage>
</organism>
<accession>A0A2W5K7L9</accession>
<protein>
    <submittedName>
        <fullName evidence="1">Uncharacterized protein</fullName>
    </submittedName>
</protein>
<gene>
    <name evidence="1" type="ORF">DI564_12565</name>
</gene>
<name>A0A2W5K7L9_9GAMM</name>